<dbReference type="EMBL" id="JANPWB010000006">
    <property type="protein sequence ID" value="KAJ1178601.1"/>
    <property type="molecule type" value="Genomic_DNA"/>
</dbReference>
<reference evidence="2" key="1">
    <citation type="journal article" date="2022" name="bioRxiv">
        <title>Sequencing and chromosome-scale assembly of the giantPleurodeles waltlgenome.</title>
        <authorList>
            <person name="Brown T."/>
            <person name="Elewa A."/>
            <person name="Iarovenko S."/>
            <person name="Subramanian E."/>
            <person name="Araus A.J."/>
            <person name="Petzold A."/>
            <person name="Susuki M."/>
            <person name="Suzuki K.-i.T."/>
            <person name="Hayashi T."/>
            <person name="Toyoda A."/>
            <person name="Oliveira C."/>
            <person name="Osipova E."/>
            <person name="Leigh N.D."/>
            <person name="Simon A."/>
            <person name="Yun M.H."/>
        </authorList>
    </citation>
    <scope>NUCLEOTIDE SEQUENCE</scope>
    <source>
        <strain evidence="2">20211129_DDA</strain>
        <tissue evidence="2">Liver</tissue>
    </source>
</reference>
<proteinExistence type="predicted"/>
<dbReference type="AlphaFoldDB" id="A0AAV7TQW7"/>
<keyword evidence="3" id="KW-1185">Reference proteome</keyword>
<sequence length="75" mass="8631">MLVASVVLRLLQCRNCSLNMRKPQSFGFDNRKRTRSNQATLSSGPDEIQGYSTDERRVDDGRMNSLVDYFGRIKM</sequence>
<name>A0AAV7TQW7_PLEWA</name>
<protein>
    <submittedName>
        <fullName evidence="2">Uncharacterized protein</fullName>
    </submittedName>
</protein>
<evidence type="ECO:0000313" key="3">
    <source>
        <dbReference type="Proteomes" id="UP001066276"/>
    </source>
</evidence>
<gene>
    <name evidence="2" type="ORF">NDU88_003846</name>
</gene>
<evidence type="ECO:0000313" key="2">
    <source>
        <dbReference type="EMBL" id="KAJ1178601.1"/>
    </source>
</evidence>
<organism evidence="2 3">
    <name type="scientific">Pleurodeles waltl</name>
    <name type="common">Iberian ribbed newt</name>
    <dbReference type="NCBI Taxonomy" id="8319"/>
    <lineage>
        <taxon>Eukaryota</taxon>
        <taxon>Metazoa</taxon>
        <taxon>Chordata</taxon>
        <taxon>Craniata</taxon>
        <taxon>Vertebrata</taxon>
        <taxon>Euteleostomi</taxon>
        <taxon>Amphibia</taxon>
        <taxon>Batrachia</taxon>
        <taxon>Caudata</taxon>
        <taxon>Salamandroidea</taxon>
        <taxon>Salamandridae</taxon>
        <taxon>Pleurodelinae</taxon>
        <taxon>Pleurodeles</taxon>
    </lineage>
</organism>
<evidence type="ECO:0000256" key="1">
    <source>
        <dbReference type="SAM" id="MobiDB-lite"/>
    </source>
</evidence>
<accession>A0AAV7TQW7</accession>
<feature type="region of interest" description="Disordered" evidence="1">
    <location>
        <begin position="25"/>
        <end position="52"/>
    </location>
</feature>
<dbReference type="Proteomes" id="UP001066276">
    <property type="component" value="Chromosome 3_2"/>
</dbReference>
<comment type="caution">
    <text evidence="2">The sequence shown here is derived from an EMBL/GenBank/DDBJ whole genome shotgun (WGS) entry which is preliminary data.</text>
</comment>